<dbReference type="CDD" id="cd23509">
    <property type="entry name" value="Gnk2-like"/>
    <property type="match status" value="2"/>
</dbReference>
<evidence type="ECO:0000313" key="23">
    <source>
        <dbReference type="RefSeq" id="XP_018448920.1"/>
    </source>
</evidence>
<dbReference type="SUPFAM" id="SSF56112">
    <property type="entry name" value="Protein kinase-like (PK-like)"/>
    <property type="match status" value="1"/>
</dbReference>
<dbReference type="GO" id="GO:0005886">
    <property type="term" value="C:plasma membrane"/>
    <property type="evidence" value="ECO:0007669"/>
    <property type="project" value="TreeGrafter"/>
</dbReference>
<dbReference type="InterPro" id="IPR000719">
    <property type="entry name" value="Prot_kinase_dom"/>
</dbReference>
<reference evidence="23" key="2">
    <citation type="submission" date="2025-08" db="UniProtKB">
        <authorList>
            <consortium name="RefSeq"/>
        </authorList>
    </citation>
    <scope>IDENTIFICATION</scope>
    <source>
        <tissue evidence="23">Leaf</tissue>
    </source>
</reference>
<evidence type="ECO:0000256" key="13">
    <source>
        <dbReference type="ARBA" id="ARBA00023180"/>
    </source>
</evidence>
<dbReference type="InterPro" id="IPR002902">
    <property type="entry name" value="GNK2"/>
</dbReference>
<evidence type="ECO:0000256" key="8">
    <source>
        <dbReference type="ARBA" id="ARBA00022777"/>
    </source>
</evidence>
<dbReference type="GO" id="GO:0006979">
    <property type="term" value="P:response to oxidative stress"/>
    <property type="evidence" value="ECO:0007669"/>
    <property type="project" value="UniProtKB-ARBA"/>
</dbReference>
<dbReference type="Gene3D" id="3.30.200.20">
    <property type="entry name" value="Phosphorylase Kinase, domain 1"/>
    <property type="match status" value="1"/>
</dbReference>
<evidence type="ECO:0000256" key="7">
    <source>
        <dbReference type="ARBA" id="ARBA00022741"/>
    </source>
</evidence>
<dbReference type="InterPro" id="IPR008271">
    <property type="entry name" value="Ser/Thr_kinase_AS"/>
</dbReference>
<dbReference type="InterPro" id="IPR017441">
    <property type="entry name" value="Protein_kinase_ATP_BS"/>
</dbReference>
<evidence type="ECO:0000256" key="11">
    <source>
        <dbReference type="ARBA" id="ARBA00023136"/>
    </source>
</evidence>
<dbReference type="GO" id="GO:0005524">
    <property type="term" value="F:ATP binding"/>
    <property type="evidence" value="ECO:0007669"/>
    <property type="project" value="UniProtKB-UniRule"/>
</dbReference>
<dbReference type="GeneID" id="108820476"/>
<dbReference type="SMART" id="SM00220">
    <property type="entry name" value="S_TKc"/>
    <property type="match status" value="1"/>
</dbReference>
<dbReference type="FunFam" id="3.30.200.20:FF:000142">
    <property type="entry name" value="Cysteine-rich receptor-like protein kinase 10"/>
    <property type="match status" value="1"/>
</dbReference>
<evidence type="ECO:0000256" key="2">
    <source>
        <dbReference type="ARBA" id="ARBA00022527"/>
    </source>
</evidence>
<feature type="region of interest" description="Disordered" evidence="17">
    <location>
        <begin position="644"/>
        <end position="673"/>
    </location>
</feature>
<keyword evidence="11 18" id="KW-0472">Membrane</keyword>
<keyword evidence="22" id="KW-1185">Reference proteome</keyword>
<keyword evidence="12" id="KW-0675">Receptor</keyword>
<evidence type="ECO:0000256" key="14">
    <source>
        <dbReference type="ARBA" id="ARBA00047558"/>
    </source>
</evidence>
<dbReference type="RefSeq" id="XP_018448920.1">
    <property type="nucleotide sequence ID" value="XM_018593418.2"/>
</dbReference>
<keyword evidence="7 16" id="KW-0547">Nucleotide-binding</keyword>
<dbReference type="Gene3D" id="1.10.510.10">
    <property type="entry name" value="Transferase(Phosphotransferase) domain 1"/>
    <property type="match status" value="1"/>
</dbReference>
<accession>A0A6J0KM27</accession>
<proteinExistence type="predicted"/>
<protein>
    <submittedName>
        <fullName evidence="23">Cysteine-rich receptor-like protein kinase 11</fullName>
    </submittedName>
</protein>
<dbReference type="KEGG" id="rsz:108820476"/>
<evidence type="ECO:0000256" key="9">
    <source>
        <dbReference type="ARBA" id="ARBA00022840"/>
    </source>
</evidence>
<dbReference type="GO" id="GO:0042742">
    <property type="term" value="P:defense response to bacterium"/>
    <property type="evidence" value="ECO:0007669"/>
    <property type="project" value="TreeGrafter"/>
</dbReference>
<dbReference type="GO" id="GO:0004674">
    <property type="term" value="F:protein serine/threonine kinase activity"/>
    <property type="evidence" value="ECO:0007669"/>
    <property type="project" value="UniProtKB-KW"/>
</dbReference>
<dbReference type="PANTHER" id="PTHR27002:SF453">
    <property type="entry name" value="CYSTEINE-RICH RECEPTOR-LIKE PROTEIN KINASE 22"/>
    <property type="match status" value="1"/>
</dbReference>
<dbReference type="PROSITE" id="PS00107">
    <property type="entry name" value="PROTEIN_KINASE_ATP"/>
    <property type="match status" value="1"/>
</dbReference>
<keyword evidence="8" id="KW-0418">Kinase</keyword>
<comment type="catalytic activity">
    <reaction evidence="14">
        <text>L-seryl-[protein] + ATP = O-phospho-L-seryl-[protein] + ADP + H(+)</text>
        <dbReference type="Rhea" id="RHEA:17989"/>
        <dbReference type="Rhea" id="RHEA-COMP:9863"/>
        <dbReference type="Rhea" id="RHEA-COMP:11604"/>
        <dbReference type="ChEBI" id="CHEBI:15378"/>
        <dbReference type="ChEBI" id="CHEBI:29999"/>
        <dbReference type="ChEBI" id="CHEBI:30616"/>
        <dbReference type="ChEBI" id="CHEBI:83421"/>
        <dbReference type="ChEBI" id="CHEBI:456216"/>
    </reaction>
</comment>
<comment type="catalytic activity">
    <reaction evidence="15">
        <text>L-threonyl-[protein] + ATP = O-phospho-L-threonyl-[protein] + ADP + H(+)</text>
        <dbReference type="Rhea" id="RHEA:46608"/>
        <dbReference type="Rhea" id="RHEA-COMP:11060"/>
        <dbReference type="Rhea" id="RHEA-COMP:11605"/>
        <dbReference type="ChEBI" id="CHEBI:15378"/>
        <dbReference type="ChEBI" id="CHEBI:30013"/>
        <dbReference type="ChEBI" id="CHEBI:30616"/>
        <dbReference type="ChEBI" id="CHEBI:61977"/>
        <dbReference type="ChEBI" id="CHEBI:456216"/>
    </reaction>
</comment>
<dbReference type="PROSITE" id="PS50011">
    <property type="entry name" value="PROTEIN_KINASE_DOM"/>
    <property type="match status" value="1"/>
</dbReference>
<sequence>MNLMSLCSLLYFVLISFHVASVSAETTCVNNGGFTPNGTYDANRRLILSYLPSNVTVQKGLFYNGSIGQEPNRIYVAGMCMPGSVPADCSECIKTASNGLLQGCPNQTEAYSWPFDPTLCYVRYSNTSFLGSFDPSPGARYNINGANVTSDREEFKKIWVDLAVRMVDAVSTSKSTPSSSDNHYTANIAALNPYQNIYALLQCTPDLSSRDCRTCVRYSLNFYSDRQCCNTRQGIRFRRASCYFRIEMYNFSTASFVNFTAASPHVDDQASKINNDSKGLSVRVIVAITVATVVGVLVLLVLGYVLRLRRNSHQRTQTETDIDISTRHSSQYDFKTIEAATNNFSRSNKLGEGGFGEVYKGTLSSGTEVAVKRLSKMSGQGTREFRNEAVLVLKLQHRNLVRLLGFCLEGEEKILIYEFVPNKSLDYFLFDPEKQGQLDWTQRYKIIGGIARGILYLHQDSQLTIIHRDLKASNILLDADMNPKISDFGLCTIFGTDQTQGNTNRIAGTYAYMSPEYAMQGQFSMKSDVYSFGVLVLEIISGKKNSNVYQMDETSTAGNLVNNAWRLWRNGSPLELMDPAIGMNDQSNEVIRCIHIALLCVQDNPEDRPMLSTIILMLTSNIITPPVPQLPSFFLRNRPEFEQASEGFESSRSTAKSVSNSISDTTITELEPR</sequence>
<dbReference type="Proteomes" id="UP000504610">
    <property type="component" value="Chromosome 8"/>
</dbReference>
<keyword evidence="4 18" id="KW-0812">Transmembrane</keyword>
<evidence type="ECO:0000256" key="18">
    <source>
        <dbReference type="SAM" id="Phobius"/>
    </source>
</evidence>
<keyword evidence="5 19" id="KW-0732">Signal</keyword>
<keyword evidence="13" id="KW-0325">Glycoprotein</keyword>
<evidence type="ECO:0000256" key="4">
    <source>
        <dbReference type="ARBA" id="ARBA00022692"/>
    </source>
</evidence>
<dbReference type="AlphaFoldDB" id="A0A6J0KM27"/>
<feature type="signal peptide" evidence="19">
    <location>
        <begin position="1"/>
        <end position="24"/>
    </location>
</feature>
<keyword evidence="9 16" id="KW-0067">ATP-binding</keyword>
<dbReference type="PROSITE" id="PS00108">
    <property type="entry name" value="PROTEIN_KINASE_ST"/>
    <property type="match status" value="1"/>
</dbReference>
<evidence type="ECO:0000256" key="6">
    <source>
        <dbReference type="ARBA" id="ARBA00022737"/>
    </source>
</evidence>
<evidence type="ECO:0000256" key="16">
    <source>
        <dbReference type="PROSITE-ProRule" id="PRU10141"/>
    </source>
</evidence>
<feature type="domain" description="Gnk2-homologous" evidence="21">
    <location>
        <begin position="22"/>
        <end position="129"/>
    </location>
</feature>
<feature type="binding site" evidence="16">
    <location>
        <position position="372"/>
    </location>
    <ligand>
        <name>ATP</name>
        <dbReference type="ChEBI" id="CHEBI:30616"/>
    </ligand>
</feature>
<dbReference type="InterPro" id="IPR038408">
    <property type="entry name" value="GNK2_sf"/>
</dbReference>
<dbReference type="FunFam" id="1.10.510.10:FF:000129">
    <property type="entry name" value="cysteine-rich receptor-like protein kinase 10"/>
    <property type="match status" value="1"/>
</dbReference>
<evidence type="ECO:0000313" key="22">
    <source>
        <dbReference type="Proteomes" id="UP000504610"/>
    </source>
</evidence>
<dbReference type="CDD" id="cd14066">
    <property type="entry name" value="STKc_IRAK"/>
    <property type="match status" value="1"/>
</dbReference>
<feature type="transmembrane region" description="Helical" evidence="18">
    <location>
        <begin position="284"/>
        <end position="306"/>
    </location>
</feature>
<evidence type="ECO:0000256" key="3">
    <source>
        <dbReference type="ARBA" id="ARBA00022679"/>
    </source>
</evidence>
<keyword evidence="10 18" id="KW-1133">Transmembrane helix</keyword>
<dbReference type="Pfam" id="PF07714">
    <property type="entry name" value="PK_Tyr_Ser-Thr"/>
    <property type="match status" value="1"/>
</dbReference>
<evidence type="ECO:0000256" key="19">
    <source>
        <dbReference type="SAM" id="SignalP"/>
    </source>
</evidence>
<feature type="compositionally biased region" description="Polar residues" evidence="17">
    <location>
        <begin position="648"/>
        <end position="673"/>
    </location>
</feature>
<keyword evidence="6" id="KW-0677">Repeat</keyword>
<reference evidence="22" key="1">
    <citation type="journal article" date="2019" name="Database">
        <title>The radish genome database (RadishGD): an integrated information resource for radish genomics.</title>
        <authorList>
            <person name="Yu H.J."/>
            <person name="Baek S."/>
            <person name="Lee Y.J."/>
            <person name="Cho A."/>
            <person name="Mun J.H."/>
        </authorList>
    </citation>
    <scope>NUCLEOTIDE SEQUENCE [LARGE SCALE GENOMIC DNA]</scope>
    <source>
        <strain evidence="22">cv. WK10039</strain>
    </source>
</reference>
<dbReference type="PROSITE" id="PS51473">
    <property type="entry name" value="GNK2"/>
    <property type="match status" value="2"/>
</dbReference>
<feature type="domain" description="Gnk2-homologous" evidence="21">
    <location>
        <begin position="136"/>
        <end position="251"/>
    </location>
</feature>
<dbReference type="InterPro" id="IPR001245">
    <property type="entry name" value="Ser-Thr/Tyr_kinase_cat_dom"/>
</dbReference>
<comment type="subcellular location">
    <subcellularLocation>
        <location evidence="1">Membrane</location>
        <topology evidence="1">Single-pass membrane protein</topology>
    </subcellularLocation>
</comment>
<dbReference type="OrthoDB" id="688481at2759"/>
<dbReference type="FunFam" id="3.30.430.20:FF:000003">
    <property type="entry name" value="Cysteine-rich RLK (RECEPTOR-like protein kinase) 10"/>
    <property type="match status" value="1"/>
</dbReference>
<evidence type="ECO:0000256" key="1">
    <source>
        <dbReference type="ARBA" id="ARBA00004167"/>
    </source>
</evidence>
<feature type="domain" description="Protein kinase" evidence="20">
    <location>
        <begin position="344"/>
        <end position="623"/>
    </location>
</feature>
<keyword evidence="2" id="KW-0723">Serine/threonine-protein kinase</keyword>
<name>A0A6J0KM27_RAPSA</name>
<evidence type="ECO:0000256" key="10">
    <source>
        <dbReference type="ARBA" id="ARBA00022989"/>
    </source>
</evidence>
<gene>
    <name evidence="23" type="primary">LOC108820476</name>
</gene>
<evidence type="ECO:0000256" key="5">
    <source>
        <dbReference type="ARBA" id="ARBA00022729"/>
    </source>
</evidence>
<evidence type="ECO:0000256" key="15">
    <source>
        <dbReference type="ARBA" id="ARBA00047951"/>
    </source>
</evidence>
<evidence type="ECO:0000259" key="20">
    <source>
        <dbReference type="PROSITE" id="PS50011"/>
    </source>
</evidence>
<evidence type="ECO:0000256" key="17">
    <source>
        <dbReference type="SAM" id="MobiDB-lite"/>
    </source>
</evidence>
<evidence type="ECO:0000256" key="12">
    <source>
        <dbReference type="ARBA" id="ARBA00023170"/>
    </source>
</evidence>
<evidence type="ECO:0000259" key="21">
    <source>
        <dbReference type="PROSITE" id="PS51473"/>
    </source>
</evidence>
<organism evidence="22 23">
    <name type="scientific">Raphanus sativus</name>
    <name type="common">Radish</name>
    <name type="synonym">Raphanus raphanistrum var. sativus</name>
    <dbReference type="NCBI Taxonomy" id="3726"/>
    <lineage>
        <taxon>Eukaryota</taxon>
        <taxon>Viridiplantae</taxon>
        <taxon>Streptophyta</taxon>
        <taxon>Embryophyta</taxon>
        <taxon>Tracheophyta</taxon>
        <taxon>Spermatophyta</taxon>
        <taxon>Magnoliopsida</taxon>
        <taxon>eudicotyledons</taxon>
        <taxon>Gunneridae</taxon>
        <taxon>Pentapetalae</taxon>
        <taxon>rosids</taxon>
        <taxon>malvids</taxon>
        <taxon>Brassicales</taxon>
        <taxon>Brassicaceae</taxon>
        <taxon>Brassiceae</taxon>
        <taxon>Raphanus</taxon>
    </lineage>
</organism>
<feature type="chain" id="PRO_5026821841" evidence="19">
    <location>
        <begin position="25"/>
        <end position="673"/>
    </location>
</feature>
<dbReference type="PANTHER" id="PTHR27002">
    <property type="entry name" value="RECEPTOR-LIKE SERINE/THREONINE-PROTEIN KINASE SD1-8"/>
    <property type="match status" value="1"/>
</dbReference>
<dbReference type="InterPro" id="IPR011009">
    <property type="entry name" value="Kinase-like_dom_sf"/>
</dbReference>
<dbReference type="Pfam" id="PF01657">
    <property type="entry name" value="Stress-antifung"/>
    <property type="match status" value="2"/>
</dbReference>
<keyword evidence="3" id="KW-0808">Transferase</keyword>
<dbReference type="Gene3D" id="3.30.430.20">
    <property type="entry name" value="Gnk2 domain, C-X8-C-X2-C motif"/>
    <property type="match status" value="2"/>
</dbReference>